<sequence>MADTSPSRAEFFRHGIEVLSPASLAPEDRTCGICLEQYGGGGDHDTNHDGDHADNSDSNGEGSSSNSNQDGEGEAPVRLKACGHVFGQECIKGWGEVGGRASSGAVRATCPLCRTVLFEDVAPPQDVIRARITHGDAVVEIVVYL</sequence>
<feature type="region of interest" description="Disordered" evidence="5">
    <location>
        <begin position="42"/>
        <end position="74"/>
    </location>
</feature>
<evidence type="ECO:0000313" key="8">
    <source>
        <dbReference type="Proteomes" id="UP000799438"/>
    </source>
</evidence>
<organism evidence="7 8">
    <name type="scientific">Aplosporella prunicola CBS 121167</name>
    <dbReference type="NCBI Taxonomy" id="1176127"/>
    <lineage>
        <taxon>Eukaryota</taxon>
        <taxon>Fungi</taxon>
        <taxon>Dikarya</taxon>
        <taxon>Ascomycota</taxon>
        <taxon>Pezizomycotina</taxon>
        <taxon>Dothideomycetes</taxon>
        <taxon>Dothideomycetes incertae sedis</taxon>
        <taxon>Botryosphaeriales</taxon>
        <taxon>Aplosporellaceae</taxon>
        <taxon>Aplosporella</taxon>
    </lineage>
</organism>
<dbReference type="SUPFAM" id="SSF57850">
    <property type="entry name" value="RING/U-box"/>
    <property type="match status" value="1"/>
</dbReference>
<dbReference type="InterPro" id="IPR013083">
    <property type="entry name" value="Znf_RING/FYVE/PHD"/>
</dbReference>
<dbReference type="OrthoDB" id="2849579at2759"/>
<keyword evidence="3" id="KW-0862">Zinc</keyword>
<keyword evidence="8" id="KW-1185">Reference proteome</keyword>
<evidence type="ECO:0000256" key="3">
    <source>
        <dbReference type="ARBA" id="ARBA00022833"/>
    </source>
</evidence>
<dbReference type="Gene3D" id="3.30.40.10">
    <property type="entry name" value="Zinc/RING finger domain, C3HC4 (zinc finger)"/>
    <property type="match status" value="1"/>
</dbReference>
<dbReference type="SMART" id="SM00184">
    <property type="entry name" value="RING"/>
    <property type="match status" value="1"/>
</dbReference>
<gene>
    <name evidence="7" type="ORF">K452DRAFT_295474</name>
</gene>
<keyword evidence="2 4" id="KW-0863">Zinc-finger</keyword>
<dbReference type="PROSITE" id="PS50089">
    <property type="entry name" value="ZF_RING_2"/>
    <property type="match status" value="1"/>
</dbReference>
<proteinExistence type="predicted"/>
<dbReference type="RefSeq" id="XP_033400613.1">
    <property type="nucleotide sequence ID" value="XM_033541817.1"/>
</dbReference>
<evidence type="ECO:0000313" key="7">
    <source>
        <dbReference type="EMBL" id="KAF2144901.1"/>
    </source>
</evidence>
<reference evidence="7" key="1">
    <citation type="journal article" date="2020" name="Stud. Mycol.">
        <title>101 Dothideomycetes genomes: a test case for predicting lifestyles and emergence of pathogens.</title>
        <authorList>
            <person name="Haridas S."/>
            <person name="Albert R."/>
            <person name="Binder M."/>
            <person name="Bloem J."/>
            <person name="Labutti K."/>
            <person name="Salamov A."/>
            <person name="Andreopoulos B."/>
            <person name="Baker S."/>
            <person name="Barry K."/>
            <person name="Bills G."/>
            <person name="Bluhm B."/>
            <person name="Cannon C."/>
            <person name="Castanera R."/>
            <person name="Culley D."/>
            <person name="Daum C."/>
            <person name="Ezra D."/>
            <person name="Gonzalez J."/>
            <person name="Henrissat B."/>
            <person name="Kuo A."/>
            <person name="Liang C."/>
            <person name="Lipzen A."/>
            <person name="Lutzoni F."/>
            <person name="Magnuson J."/>
            <person name="Mondo S."/>
            <person name="Nolan M."/>
            <person name="Ohm R."/>
            <person name="Pangilinan J."/>
            <person name="Park H.-J."/>
            <person name="Ramirez L."/>
            <person name="Alfaro M."/>
            <person name="Sun H."/>
            <person name="Tritt A."/>
            <person name="Yoshinaga Y."/>
            <person name="Zwiers L.-H."/>
            <person name="Turgeon B."/>
            <person name="Goodwin S."/>
            <person name="Spatafora J."/>
            <person name="Crous P."/>
            <person name="Grigoriev I."/>
        </authorList>
    </citation>
    <scope>NUCLEOTIDE SEQUENCE</scope>
    <source>
        <strain evidence="7">CBS 121167</strain>
    </source>
</reference>
<dbReference type="Pfam" id="PF13445">
    <property type="entry name" value="zf-RING_UBOX"/>
    <property type="match status" value="1"/>
</dbReference>
<feature type="domain" description="RING-type" evidence="6">
    <location>
        <begin position="31"/>
        <end position="114"/>
    </location>
</feature>
<accession>A0A6A6BQN7</accession>
<evidence type="ECO:0000259" key="6">
    <source>
        <dbReference type="PROSITE" id="PS50089"/>
    </source>
</evidence>
<evidence type="ECO:0000256" key="1">
    <source>
        <dbReference type="ARBA" id="ARBA00022723"/>
    </source>
</evidence>
<dbReference type="InterPro" id="IPR027370">
    <property type="entry name" value="Znf-RING_euk"/>
</dbReference>
<dbReference type="EMBL" id="ML995478">
    <property type="protein sequence ID" value="KAF2144901.1"/>
    <property type="molecule type" value="Genomic_DNA"/>
</dbReference>
<dbReference type="GeneID" id="54299314"/>
<protein>
    <recommendedName>
        <fullName evidence="6">RING-type domain-containing protein</fullName>
    </recommendedName>
</protein>
<evidence type="ECO:0000256" key="5">
    <source>
        <dbReference type="SAM" id="MobiDB-lite"/>
    </source>
</evidence>
<dbReference type="InterPro" id="IPR001841">
    <property type="entry name" value="Znf_RING"/>
</dbReference>
<name>A0A6A6BQN7_9PEZI</name>
<feature type="compositionally biased region" description="Low complexity" evidence="5">
    <location>
        <begin position="56"/>
        <end position="70"/>
    </location>
</feature>
<keyword evidence="1" id="KW-0479">Metal-binding</keyword>
<feature type="compositionally biased region" description="Basic and acidic residues" evidence="5">
    <location>
        <begin position="42"/>
        <end position="55"/>
    </location>
</feature>
<evidence type="ECO:0000256" key="2">
    <source>
        <dbReference type="ARBA" id="ARBA00022771"/>
    </source>
</evidence>
<dbReference type="AlphaFoldDB" id="A0A6A6BQN7"/>
<dbReference type="GO" id="GO:0008270">
    <property type="term" value="F:zinc ion binding"/>
    <property type="evidence" value="ECO:0007669"/>
    <property type="project" value="UniProtKB-KW"/>
</dbReference>
<evidence type="ECO:0000256" key="4">
    <source>
        <dbReference type="PROSITE-ProRule" id="PRU00175"/>
    </source>
</evidence>
<dbReference type="Proteomes" id="UP000799438">
    <property type="component" value="Unassembled WGS sequence"/>
</dbReference>